<comment type="caution">
    <text evidence="6">The sequence shown here is derived from an EMBL/GenBank/DDBJ whole genome shotgun (WGS) entry which is preliminary data.</text>
</comment>
<dbReference type="GO" id="GO:0005829">
    <property type="term" value="C:cytosol"/>
    <property type="evidence" value="ECO:0007669"/>
    <property type="project" value="TreeGrafter"/>
</dbReference>
<dbReference type="PROSITE" id="PS00933">
    <property type="entry name" value="FGGY_KINASES_1"/>
    <property type="match status" value="1"/>
</dbReference>
<evidence type="ECO:0000256" key="4">
    <source>
        <dbReference type="ARBA" id="ARBA00043149"/>
    </source>
</evidence>
<dbReference type="InterPro" id="IPR018484">
    <property type="entry name" value="FGGY_N"/>
</dbReference>
<dbReference type="GO" id="GO:0006071">
    <property type="term" value="P:glycerol metabolic process"/>
    <property type="evidence" value="ECO:0007669"/>
    <property type="project" value="TreeGrafter"/>
</dbReference>
<dbReference type="Gene3D" id="3.30.420.40">
    <property type="match status" value="2"/>
</dbReference>
<dbReference type="Pfam" id="PF00370">
    <property type="entry name" value="FGGY_N"/>
    <property type="match status" value="1"/>
</dbReference>
<dbReference type="Proteomes" id="UP000034154">
    <property type="component" value="Unassembled WGS sequence"/>
</dbReference>
<accession>A0A0G1JJU2</accession>
<evidence type="ECO:0000256" key="3">
    <source>
        <dbReference type="ARBA" id="ARBA00022777"/>
    </source>
</evidence>
<keyword evidence="2" id="KW-0808">Transferase</keyword>
<evidence type="ECO:0000313" key="6">
    <source>
        <dbReference type="EMBL" id="KKT71610.1"/>
    </source>
</evidence>
<gene>
    <name evidence="6" type="ORF">UW63_C0012G0009</name>
</gene>
<dbReference type="EMBL" id="LCJB01000012">
    <property type="protein sequence ID" value="KKT71610.1"/>
    <property type="molecule type" value="Genomic_DNA"/>
</dbReference>
<protein>
    <recommendedName>
        <fullName evidence="4">ATP:glycerol 3-phosphotransferase</fullName>
    </recommendedName>
</protein>
<reference evidence="6 7" key="1">
    <citation type="journal article" date="2015" name="Nature">
        <title>rRNA introns, odd ribosomes, and small enigmatic genomes across a large radiation of phyla.</title>
        <authorList>
            <person name="Brown C.T."/>
            <person name="Hug L.A."/>
            <person name="Thomas B.C."/>
            <person name="Sharon I."/>
            <person name="Castelle C.J."/>
            <person name="Singh A."/>
            <person name="Wilkins M.J."/>
            <person name="Williams K.H."/>
            <person name="Banfield J.F."/>
        </authorList>
    </citation>
    <scope>NUCLEOTIDE SEQUENCE [LARGE SCALE GENOMIC DNA]</scope>
</reference>
<evidence type="ECO:0000256" key="1">
    <source>
        <dbReference type="ARBA" id="ARBA00009156"/>
    </source>
</evidence>
<evidence type="ECO:0000256" key="2">
    <source>
        <dbReference type="ARBA" id="ARBA00022679"/>
    </source>
</evidence>
<organism evidence="6 7">
    <name type="scientific">Candidatus Uhrbacteria bacterium GW2011_GWF2_44_350</name>
    <dbReference type="NCBI Taxonomy" id="1619000"/>
    <lineage>
        <taxon>Bacteria</taxon>
        <taxon>Candidatus Uhriibacteriota</taxon>
    </lineage>
</organism>
<dbReference type="PATRIC" id="fig|1619000.3.peg.250"/>
<dbReference type="AlphaFoldDB" id="A0A0G1JJU2"/>
<dbReference type="PANTHER" id="PTHR10196:SF69">
    <property type="entry name" value="GLYCEROL KINASE"/>
    <property type="match status" value="1"/>
</dbReference>
<dbReference type="InterPro" id="IPR018483">
    <property type="entry name" value="Carb_kinase_FGGY_CS"/>
</dbReference>
<name>A0A0G1JJU2_9BACT</name>
<evidence type="ECO:0000313" key="7">
    <source>
        <dbReference type="Proteomes" id="UP000034154"/>
    </source>
</evidence>
<dbReference type="InterPro" id="IPR043129">
    <property type="entry name" value="ATPase_NBD"/>
</dbReference>
<proteinExistence type="inferred from homology"/>
<sequence>MPKKFSKILSPADHLLVLDVGTTGIKAFVFDADLKIKARVNRPLKKFRPKKDWVEQNPLEILETSKQVLKEARRAGRVNLIHLKGFGLTNQRETVVAWDRISGKPICPAIVWEDRRGLRGLRGGRGLKGLRGLRGLVRERTGLKLDAYFSASKIRWILENVPKVRRLLKENKLLVGTVDSWLLWNLCQDEPFLTDETNASRTLLFNIKKKEWDPELLDLFQIPLEILPQVFPSGAEFGVLKKEIVGVSLPVLAVIGDQQASTYAAGVEVKTTKVTYGTGAFLVQSLDGKFKLCPDFFTTLLPTLGGAPIFALEAKVENCAAIVEPVLNDPKKLRQVLTRIAKKVDVAIQKLPVKPKELVIDGGVTRDGIIAELQEKISGIPVRTQTVFDGTALGVAKMILKVFEKR</sequence>
<comment type="similarity">
    <text evidence="1">Belongs to the FGGY kinase family.</text>
</comment>
<dbReference type="SUPFAM" id="SSF53067">
    <property type="entry name" value="Actin-like ATPase domain"/>
    <property type="match status" value="2"/>
</dbReference>
<dbReference type="GO" id="GO:0004370">
    <property type="term" value="F:glycerol kinase activity"/>
    <property type="evidence" value="ECO:0007669"/>
    <property type="project" value="TreeGrafter"/>
</dbReference>
<feature type="domain" description="Carbohydrate kinase FGGY N-terminal" evidence="5">
    <location>
        <begin position="16"/>
        <end position="261"/>
    </location>
</feature>
<keyword evidence="3 6" id="KW-0418">Kinase</keyword>
<dbReference type="PANTHER" id="PTHR10196">
    <property type="entry name" value="SUGAR KINASE"/>
    <property type="match status" value="1"/>
</dbReference>
<evidence type="ECO:0000259" key="5">
    <source>
        <dbReference type="Pfam" id="PF00370"/>
    </source>
</evidence>